<accession>A0ABU7V0X8</accession>
<comment type="caution">
    <text evidence="1">The sequence shown here is derived from an EMBL/GenBank/DDBJ whole genome shotgun (WGS) entry which is preliminary data.</text>
</comment>
<keyword evidence="2" id="KW-1185">Reference proteome</keyword>
<sequence length="137" mass="15949">MTDIPQPGSVWVDKDDPKIEAVVLWADEKTVVYDYSVPANDSDRHVRSTPMFVKYYTPKPRTITVAGVELPEPMREALKDGERYWLTDITEERGVYKNTWTDHPIHLHNLKRGGVFRTKEDAQAWFEFEVRQRGGEV</sequence>
<name>A0ABU7V0X8_9GAMM</name>
<dbReference type="EMBL" id="JAZHBO010000002">
    <property type="protein sequence ID" value="MEF2156432.1"/>
    <property type="molecule type" value="Genomic_DNA"/>
</dbReference>
<gene>
    <name evidence="1" type="ORF">V3390_09385</name>
</gene>
<evidence type="ECO:0000313" key="1">
    <source>
        <dbReference type="EMBL" id="MEF2156432.1"/>
    </source>
</evidence>
<reference evidence="1 2" key="1">
    <citation type="submission" date="2024-01" db="EMBL/GenBank/DDBJ databases">
        <title>Novel species of the genus Luteimonas isolated from rivers.</title>
        <authorList>
            <person name="Lu H."/>
        </authorList>
    </citation>
    <scope>NUCLEOTIDE SEQUENCE [LARGE SCALE GENOMIC DNA]</scope>
    <source>
        <strain evidence="1 2">FXH3W</strain>
    </source>
</reference>
<organism evidence="1 2">
    <name type="scientific">Aquilutibacter rugosus</name>
    <dbReference type="NCBI Taxonomy" id="3115820"/>
    <lineage>
        <taxon>Bacteria</taxon>
        <taxon>Pseudomonadati</taxon>
        <taxon>Pseudomonadota</taxon>
        <taxon>Gammaproteobacteria</taxon>
        <taxon>Lysobacterales</taxon>
        <taxon>Lysobacteraceae</taxon>
        <taxon>Aquilutibacter</taxon>
    </lineage>
</organism>
<dbReference type="RefSeq" id="WP_331704222.1">
    <property type="nucleotide sequence ID" value="NZ_JAZHBO010000002.1"/>
</dbReference>
<protein>
    <submittedName>
        <fullName evidence="1">Uncharacterized protein</fullName>
    </submittedName>
</protein>
<dbReference type="Proteomes" id="UP001356170">
    <property type="component" value="Unassembled WGS sequence"/>
</dbReference>
<proteinExistence type="predicted"/>
<evidence type="ECO:0000313" key="2">
    <source>
        <dbReference type="Proteomes" id="UP001356170"/>
    </source>
</evidence>